<dbReference type="GO" id="GO:0033743">
    <property type="term" value="F:peptide-methionine (R)-S-oxide reductase activity"/>
    <property type="evidence" value="ECO:0007669"/>
    <property type="project" value="UniProtKB-UniRule"/>
</dbReference>
<dbReference type="InterPro" id="IPR002579">
    <property type="entry name" value="Met_Sox_Rdtase_MsrB_dom"/>
</dbReference>
<dbReference type="GO" id="GO:0030091">
    <property type="term" value="P:protein repair"/>
    <property type="evidence" value="ECO:0007669"/>
    <property type="project" value="InterPro"/>
</dbReference>
<dbReference type="HAMAP" id="MF_01400">
    <property type="entry name" value="MsrB"/>
    <property type="match status" value="1"/>
</dbReference>
<proteinExistence type="inferred from homology"/>
<evidence type="ECO:0000256" key="3">
    <source>
        <dbReference type="ARBA" id="ARBA00022833"/>
    </source>
</evidence>
<comment type="caution">
    <text evidence="8">The sequence shown here is derived from an EMBL/GenBank/DDBJ whole genome shotgun (WGS) entry which is preliminary data.</text>
</comment>
<feature type="binding site" evidence="6">
    <location>
        <position position="50"/>
    </location>
    <ligand>
        <name>Zn(2+)</name>
        <dbReference type="ChEBI" id="CHEBI:29105"/>
    </ligand>
</feature>
<dbReference type="PANTHER" id="PTHR10173">
    <property type="entry name" value="METHIONINE SULFOXIDE REDUCTASE"/>
    <property type="match status" value="1"/>
</dbReference>
<gene>
    <name evidence="6 8" type="primary">msrB</name>
    <name evidence="8" type="ORF">J0I24_16380</name>
</gene>
<comment type="catalytic activity">
    <reaction evidence="5 6">
        <text>L-methionyl-[protein] + [thioredoxin]-disulfide + H2O = L-methionyl-(R)-S-oxide-[protein] + [thioredoxin]-dithiol</text>
        <dbReference type="Rhea" id="RHEA:24164"/>
        <dbReference type="Rhea" id="RHEA-COMP:10698"/>
        <dbReference type="Rhea" id="RHEA-COMP:10700"/>
        <dbReference type="Rhea" id="RHEA-COMP:12313"/>
        <dbReference type="Rhea" id="RHEA-COMP:12314"/>
        <dbReference type="ChEBI" id="CHEBI:15377"/>
        <dbReference type="ChEBI" id="CHEBI:16044"/>
        <dbReference type="ChEBI" id="CHEBI:29950"/>
        <dbReference type="ChEBI" id="CHEBI:45764"/>
        <dbReference type="ChEBI" id="CHEBI:50058"/>
        <dbReference type="EC" id="1.8.4.12"/>
    </reaction>
</comment>
<dbReference type="PANTHER" id="PTHR10173:SF52">
    <property type="entry name" value="METHIONINE-R-SULFOXIDE REDUCTASE B1"/>
    <property type="match status" value="1"/>
</dbReference>
<comment type="cofactor">
    <cofactor evidence="6">
        <name>Zn(2+)</name>
        <dbReference type="ChEBI" id="CHEBI:29105"/>
    </cofactor>
    <text evidence="6">Binds 1 zinc ion per subunit. The zinc ion is important for the structural integrity of the protein.</text>
</comment>
<feature type="binding site" evidence="6">
    <location>
        <position position="102"/>
    </location>
    <ligand>
        <name>Zn(2+)</name>
        <dbReference type="ChEBI" id="CHEBI:29105"/>
    </ligand>
</feature>
<evidence type="ECO:0000313" key="8">
    <source>
        <dbReference type="EMBL" id="MBN8745845.1"/>
    </source>
</evidence>
<dbReference type="AlphaFoldDB" id="A0A8I1MY08"/>
<dbReference type="Proteomes" id="UP000664800">
    <property type="component" value="Unassembled WGS sequence"/>
</dbReference>
<evidence type="ECO:0000256" key="5">
    <source>
        <dbReference type="ARBA" id="ARBA00048488"/>
    </source>
</evidence>
<evidence type="ECO:0000259" key="7">
    <source>
        <dbReference type="PROSITE" id="PS51790"/>
    </source>
</evidence>
<dbReference type="EC" id="1.8.4.12" evidence="6"/>
<sequence length="148" mass="16285">MSKPTPEDTNDALWRSKLSEEQYRVTRCSATEPPFTGLYWDHHGDGVYRCVCCGTPLFDSRTKFESGSGWPSFWQPTAQAVIREVRDLSHGMVRTEVQCGQCGAHLGHVFPDGPNPTGLRYCINSAALDFSERQAGGEGGEEGAAERS</sequence>
<evidence type="ECO:0000256" key="2">
    <source>
        <dbReference type="ARBA" id="ARBA00022723"/>
    </source>
</evidence>
<dbReference type="GO" id="GO:0005737">
    <property type="term" value="C:cytoplasm"/>
    <property type="evidence" value="ECO:0007669"/>
    <property type="project" value="TreeGrafter"/>
</dbReference>
<dbReference type="InterPro" id="IPR028427">
    <property type="entry name" value="Met_Sox_Rdtase_MsrB"/>
</dbReference>
<evidence type="ECO:0000256" key="6">
    <source>
        <dbReference type="HAMAP-Rule" id="MF_01400"/>
    </source>
</evidence>
<dbReference type="InterPro" id="IPR011057">
    <property type="entry name" value="Mss4-like_sf"/>
</dbReference>
<dbReference type="Pfam" id="PF01641">
    <property type="entry name" value="SelR"/>
    <property type="match status" value="1"/>
</dbReference>
<accession>A0A8I1MY08</accession>
<dbReference type="GO" id="GO:0006979">
    <property type="term" value="P:response to oxidative stress"/>
    <property type="evidence" value="ECO:0007669"/>
    <property type="project" value="InterPro"/>
</dbReference>
<feature type="binding site" evidence="6">
    <location>
        <position position="53"/>
    </location>
    <ligand>
        <name>Zn(2+)</name>
        <dbReference type="ChEBI" id="CHEBI:29105"/>
    </ligand>
</feature>
<protein>
    <recommendedName>
        <fullName evidence="6">Peptide methionine sulfoxide reductase MsrB</fullName>
        <ecNumber evidence="6">1.8.4.12</ecNumber>
    </recommendedName>
    <alternativeName>
        <fullName evidence="6">Peptide-methionine (R)-S-oxide reductase</fullName>
    </alternativeName>
</protein>
<evidence type="ECO:0000256" key="4">
    <source>
        <dbReference type="ARBA" id="ARBA00023002"/>
    </source>
</evidence>
<evidence type="ECO:0000256" key="1">
    <source>
        <dbReference type="ARBA" id="ARBA00007174"/>
    </source>
</evidence>
<reference evidence="8" key="1">
    <citation type="submission" date="2021-02" db="EMBL/GenBank/DDBJ databases">
        <title>Thiocyanate and organic carbon inputs drive convergent selection for specific autotrophic Afipia and Thiobacillus strains within complex microbiomes.</title>
        <authorList>
            <person name="Huddy R.J."/>
            <person name="Sachdeva R."/>
            <person name="Kadzinga F."/>
            <person name="Kantor R.S."/>
            <person name="Harrison S.T.L."/>
            <person name="Banfield J.F."/>
        </authorList>
    </citation>
    <scope>NUCLEOTIDE SEQUENCE</scope>
    <source>
        <strain evidence="8">SCN18_13_7_16_R3_B_64_19</strain>
    </source>
</reference>
<dbReference type="Gene3D" id="2.170.150.20">
    <property type="entry name" value="Peptide methionine sulfoxide reductase"/>
    <property type="match status" value="1"/>
</dbReference>
<dbReference type="RefSeq" id="WP_276733192.1">
    <property type="nucleotide sequence ID" value="NZ_JAFKMR010000049.1"/>
</dbReference>
<comment type="similarity">
    <text evidence="1 6">Belongs to the MsrB Met sulfoxide reductase family.</text>
</comment>
<dbReference type="SUPFAM" id="SSF51316">
    <property type="entry name" value="Mss4-like"/>
    <property type="match status" value="1"/>
</dbReference>
<feature type="domain" description="MsrB" evidence="7">
    <location>
        <begin position="11"/>
        <end position="133"/>
    </location>
</feature>
<keyword evidence="2 6" id="KW-0479">Metal-binding</keyword>
<dbReference type="GO" id="GO:0008270">
    <property type="term" value="F:zinc ion binding"/>
    <property type="evidence" value="ECO:0007669"/>
    <property type="project" value="UniProtKB-UniRule"/>
</dbReference>
<dbReference type="PROSITE" id="PS51790">
    <property type="entry name" value="MSRB"/>
    <property type="match status" value="1"/>
</dbReference>
<keyword evidence="3 6" id="KW-0862">Zinc</keyword>
<keyword evidence="4 6" id="KW-0560">Oxidoreductase</keyword>
<dbReference type="EMBL" id="JAFKMR010000049">
    <property type="protein sequence ID" value="MBN8745845.1"/>
    <property type="molecule type" value="Genomic_DNA"/>
</dbReference>
<feature type="active site" description="Nucleophile" evidence="6">
    <location>
        <position position="122"/>
    </location>
</feature>
<evidence type="ECO:0000313" key="9">
    <source>
        <dbReference type="Proteomes" id="UP000664800"/>
    </source>
</evidence>
<feature type="binding site" evidence="6">
    <location>
        <position position="99"/>
    </location>
    <ligand>
        <name>Zn(2+)</name>
        <dbReference type="ChEBI" id="CHEBI:29105"/>
    </ligand>
</feature>
<name>A0A8I1MY08_THIA3</name>
<dbReference type="FunFam" id="2.170.150.20:FF:000001">
    <property type="entry name" value="Peptide methionine sulfoxide reductase MsrB"/>
    <property type="match status" value="1"/>
</dbReference>
<organism evidence="8 9">
    <name type="scientific">Thiomonas arsenitoxydans (strain DSM 22701 / CIP 110005 / 3As)</name>
    <dbReference type="NCBI Taxonomy" id="426114"/>
    <lineage>
        <taxon>Bacteria</taxon>
        <taxon>Pseudomonadati</taxon>
        <taxon>Pseudomonadota</taxon>
        <taxon>Betaproteobacteria</taxon>
        <taxon>Burkholderiales</taxon>
        <taxon>Thiomonas</taxon>
    </lineage>
</organism>
<dbReference type="NCBIfam" id="TIGR00357">
    <property type="entry name" value="peptide-methionine (R)-S-oxide reductase MsrB"/>
    <property type="match status" value="1"/>
</dbReference>